<dbReference type="GO" id="GO:0020037">
    <property type="term" value="F:heme binding"/>
    <property type="evidence" value="ECO:0007669"/>
    <property type="project" value="InterPro"/>
</dbReference>
<keyword evidence="7" id="KW-0732">Signal</keyword>
<sequence>MSKRIKLGTTLVATLIITVSGTAFAADGAAIYTAKGCAACHGADAKTPIMPAYPKIAGQAKEYTYQQMIDIKSGARNNGQTAAMKGIIAGVSDDEIKVLSEYLETLK</sequence>
<protein>
    <submittedName>
        <fullName evidence="9">Cytochrome c</fullName>
    </submittedName>
</protein>
<dbReference type="InterPro" id="IPR050597">
    <property type="entry name" value="Cytochrome_c_Oxidase_Subunit"/>
</dbReference>
<name>A0A7V2SZB4_LEUMU</name>
<keyword evidence="1" id="KW-0813">Transport</keyword>
<dbReference type="GO" id="GO:0009055">
    <property type="term" value="F:electron transfer activity"/>
    <property type="evidence" value="ECO:0007669"/>
    <property type="project" value="InterPro"/>
</dbReference>
<proteinExistence type="predicted"/>
<evidence type="ECO:0000256" key="1">
    <source>
        <dbReference type="ARBA" id="ARBA00022448"/>
    </source>
</evidence>
<dbReference type="PANTHER" id="PTHR33751:SF9">
    <property type="entry name" value="CYTOCHROME C4"/>
    <property type="match status" value="1"/>
</dbReference>
<dbReference type="EMBL" id="DRMS01000129">
    <property type="protein sequence ID" value="HFC91772.1"/>
    <property type="molecule type" value="Genomic_DNA"/>
</dbReference>
<dbReference type="InterPro" id="IPR009056">
    <property type="entry name" value="Cyt_c-like_dom"/>
</dbReference>
<dbReference type="PANTHER" id="PTHR33751">
    <property type="entry name" value="CBB3-TYPE CYTOCHROME C OXIDASE SUBUNIT FIXP"/>
    <property type="match status" value="1"/>
</dbReference>
<evidence type="ECO:0000256" key="5">
    <source>
        <dbReference type="ARBA" id="ARBA00023004"/>
    </source>
</evidence>
<feature type="domain" description="Cytochrome c" evidence="8">
    <location>
        <begin position="23"/>
        <end position="107"/>
    </location>
</feature>
<reference evidence="9" key="1">
    <citation type="journal article" date="2020" name="mSystems">
        <title>Genome- and Community-Level Interaction Insights into Carbon Utilization and Element Cycling Functions of Hydrothermarchaeota in Hydrothermal Sediment.</title>
        <authorList>
            <person name="Zhou Z."/>
            <person name="Liu Y."/>
            <person name="Xu W."/>
            <person name="Pan J."/>
            <person name="Luo Z.H."/>
            <person name="Li M."/>
        </authorList>
    </citation>
    <scope>NUCLEOTIDE SEQUENCE [LARGE SCALE GENOMIC DNA]</scope>
    <source>
        <strain evidence="9">HyVt-493</strain>
    </source>
</reference>
<evidence type="ECO:0000256" key="3">
    <source>
        <dbReference type="ARBA" id="ARBA00022723"/>
    </source>
</evidence>
<organism evidence="9">
    <name type="scientific">Leucothrix mucor</name>
    <dbReference type="NCBI Taxonomy" id="45248"/>
    <lineage>
        <taxon>Bacteria</taxon>
        <taxon>Pseudomonadati</taxon>
        <taxon>Pseudomonadota</taxon>
        <taxon>Gammaproteobacteria</taxon>
        <taxon>Thiotrichales</taxon>
        <taxon>Thiotrichaceae</taxon>
        <taxon>Leucothrix</taxon>
    </lineage>
</organism>
<comment type="caution">
    <text evidence="9">The sequence shown here is derived from an EMBL/GenBank/DDBJ whole genome shotgun (WGS) entry which is preliminary data.</text>
</comment>
<dbReference type="SUPFAM" id="SSF46626">
    <property type="entry name" value="Cytochrome c"/>
    <property type="match status" value="1"/>
</dbReference>
<evidence type="ECO:0000256" key="6">
    <source>
        <dbReference type="PROSITE-ProRule" id="PRU00433"/>
    </source>
</evidence>
<evidence type="ECO:0000259" key="8">
    <source>
        <dbReference type="PROSITE" id="PS51007"/>
    </source>
</evidence>
<dbReference type="Proteomes" id="UP000885750">
    <property type="component" value="Unassembled WGS sequence"/>
</dbReference>
<keyword evidence="4" id="KW-0249">Electron transport</keyword>
<dbReference type="PROSITE" id="PS51007">
    <property type="entry name" value="CYTC"/>
    <property type="match status" value="1"/>
</dbReference>
<evidence type="ECO:0000256" key="7">
    <source>
        <dbReference type="SAM" id="SignalP"/>
    </source>
</evidence>
<feature type="signal peptide" evidence="7">
    <location>
        <begin position="1"/>
        <end position="25"/>
    </location>
</feature>
<evidence type="ECO:0000256" key="2">
    <source>
        <dbReference type="ARBA" id="ARBA00022617"/>
    </source>
</evidence>
<keyword evidence="3 6" id="KW-0479">Metal-binding</keyword>
<evidence type="ECO:0000256" key="4">
    <source>
        <dbReference type="ARBA" id="ARBA00022982"/>
    </source>
</evidence>
<dbReference type="AlphaFoldDB" id="A0A7V2SZB4"/>
<accession>A0A7V2SZB4</accession>
<evidence type="ECO:0000313" key="9">
    <source>
        <dbReference type="EMBL" id="HFC91772.1"/>
    </source>
</evidence>
<dbReference type="Gene3D" id="1.10.760.10">
    <property type="entry name" value="Cytochrome c-like domain"/>
    <property type="match status" value="1"/>
</dbReference>
<keyword evidence="5 6" id="KW-0408">Iron</keyword>
<keyword evidence="2 6" id="KW-0349">Heme</keyword>
<gene>
    <name evidence="9" type="ORF">ENJ51_03065</name>
</gene>
<dbReference type="GO" id="GO:0046872">
    <property type="term" value="F:metal ion binding"/>
    <property type="evidence" value="ECO:0007669"/>
    <property type="project" value="UniProtKB-KW"/>
</dbReference>
<feature type="chain" id="PRO_5030550056" evidence="7">
    <location>
        <begin position="26"/>
        <end position="107"/>
    </location>
</feature>
<dbReference type="InterPro" id="IPR036909">
    <property type="entry name" value="Cyt_c-like_dom_sf"/>
</dbReference>
<dbReference type="Pfam" id="PF00034">
    <property type="entry name" value="Cytochrom_C"/>
    <property type="match status" value="1"/>
</dbReference>